<evidence type="ECO:0000259" key="1">
    <source>
        <dbReference type="Pfam" id="PF00535"/>
    </source>
</evidence>
<evidence type="ECO:0000313" key="2">
    <source>
        <dbReference type="EMBL" id="MCW4094190.1"/>
    </source>
</evidence>
<dbReference type="SUPFAM" id="SSF53448">
    <property type="entry name" value="Nucleotide-diphospho-sugar transferases"/>
    <property type="match status" value="1"/>
</dbReference>
<name>A0AAW5U139_9BACT</name>
<dbReference type="Proteomes" id="UP001209074">
    <property type="component" value="Unassembled WGS sequence"/>
</dbReference>
<dbReference type="Gene3D" id="3.90.550.10">
    <property type="entry name" value="Spore Coat Polysaccharide Biosynthesis Protein SpsA, Chain A"/>
    <property type="match status" value="1"/>
</dbReference>
<keyword evidence="2" id="KW-0808">Transferase</keyword>
<comment type="caution">
    <text evidence="2">The sequence shown here is derived from an EMBL/GenBank/DDBJ whole genome shotgun (WGS) entry which is preliminary data.</text>
</comment>
<evidence type="ECO:0000313" key="3">
    <source>
        <dbReference type="Proteomes" id="UP001209074"/>
    </source>
</evidence>
<proteinExistence type="predicted"/>
<dbReference type="InterPro" id="IPR001173">
    <property type="entry name" value="Glyco_trans_2-like"/>
</dbReference>
<reference evidence="2" key="1">
    <citation type="submission" date="2022-11" db="EMBL/GenBank/DDBJ databases">
        <title>Genomic repertoires linked with pathogenic potency of arthritogenic Prevotella copri isolated from the gut of rheumatoid arthritis patients.</title>
        <authorList>
            <person name="Nii T."/>
            <person name="Maeda Y."/>
            <person name="Motooka D."/>
            <person name="Naito M."/>
            <person name="Matsumoto Y."/>
            <person name="Ogawa T."/>
            <person name="Oguro-Igashira E."/>
            <person name="Kishikawa T."/>
            <person name="Yamashita M."/>
            <person name="Koizumi S."/>
            <person name="Kurakawa T."/>
            <person name="Okumura R."/>
            <person name="Kayama H."/>
            <person name="Murakami M."/>
            <person name="Sakaguchi T."/>
            <person name="Das B."/>
            <person name="Nakamura S."/>
            <person name="Okada Y."/>
            <person name="Kumanogoh A."/>
            <person name="Takeda K."/>
        </authorList>
    </citation>
    <scope>NUCLEOTIDE SEQUENCE</scope>
    <source>
        <strain evidence="2">N016-13</strain>
    </source>
</reference>
<gene>
    <name evidence="2" type="ORF">ONT05_11630</name>
</gene>
<sequence>MNKVSIIMPSYNAAKFIAASIQSVIDQTYCNWELLITDDCSKDDTVKIVEQFLEKDNRIKLFSTGKNSGPACARNKSLENATGKYIAFLDSDDIWVSNKLETQIQFMIEKNIAFSFSSYSVIKEDGTPTGNTINVPKIIGYHGYLRNTIIGCLTVIIDREKTGNFIMPNIKSSQDMALWLLIMKRGFKAYGLQNTLACYRLVSTSNTSRKWKAAKDVWKVYREIEHINPIYSAICFIGYAINAIIKRL</sequence>
<dbReference type="RefSeq" id="WP_264959929.1">
    <property type="nucleotide sequence ID" value="NZ_JAPDUQ010000002.1"/>
</dbReference>
<protein>
    <submittedName>
        <fullName evidence="2">Glycosyltransferase</fullName>
        <ecNumber evidence="2">2.4.-.-</ecNumber>
    </submittedName>
</protein>
<dbReference type="EMBL" id="JAPDUS010000023">
    <property type="protein sequence ID" value="MCW4094190.1"/>
    <property type="molecule type" value="Genomic_DNA"/>
</dbReference>
<feature type="domain" description="Glycosyltransferase 2-like" evidence="1">
    <location>
        <begin position="5"/>
        <end position="134"/>
    </location>
</feature>
<keyword evidence="2" id="KW-0328">Glycosyltransferase</keyword>
<dbReference type="PANTHER" id="PTHR22916">
    <property type="entry name" value="GLYCOSYLTRANSFERASE"/>
    <property type="match status" value="1"/>
</dbReference>
<accession>A0AAW5U139</accession>
<dbReference type="EC" id="2.4.-.-" evidence="2"/>
<dbReference type="InterPro" id="IPR029044">
    <property type="entry name" value="Nucleotide-diphossugar_trans"/>
</dbReference>
<dbReference type="FunFam" id="3.90.550.10:FF:000130">
    <property type="entry name" value="Family 2 glycosyl transferase"/>
    <property type="match status" value="1"/>
</dbReference>
<dbReference type="AlphaFoldDB" id="A0AAW5U139"/>
<organism evidence="2 3">
    <name type="scientific">Segatella copri</name>
    <dbReference type="NCBI Taxonomy" id="165179"/>
    <lineage>
        <taxon>Bacteria</taxon>
        <taxon>Pseudomonadati</taxon>
        <taxon>Bacteroidota</taxon>
        <taxon>Bacteroidia</taxon>
        <taxon>Bacteroidales</taxon>
        <taxon>Prevotellaceae</taxon>
        <taxon>Segatella</taxon>
    </lineage>
</organism>
<dbReference type="PANTHER" id="PTHR22916:SF3">
    <property type="entry name" value="UDP-GLCNAC:BETAGAL BETA-1,3-N-ACETYLGLUCOSAMINYLTRANSFERASE-LIKE PROTEIN 1"/>
    <property type="match status" value="1"/>
</dbReference>
<dbReference type="GO" id="GO:0016758">
    <property type="term" value="F:hexosyltransferase activity"/>
    <property type="evidence" value="ECO:0007669"/>
    <property type="project" value="UniProtKB-ARBA"/>
</dbReference>
<dbReference type="Pfam" id="PF00535">
    <property type="entry name" value="Glycos_transf_2"/>
    <property type="match status" value="1"/>
</dbReference>